<organism evidence="1 2">
    <name type="scientific">Streptomyces luteosporeus</name>
    <dbReference type="NCBI Taxonomy" id="173856"/>
    <lineage>
        <taxon>Bacteria</taxon>
        <taxon>Bacillati</taxon>
        <taxon>Actinomycetota</taxon>
        <taxon>Actinomycetes</taxon>
        <taxon>Kitasatosporales</taxon>
        <taxon>Streptomycetaceae</taxon>
        <taxon>Streptomyces</taxon>
    </lineage>
</organism>
<gene>
    <name evidence="1" type="ORF">GCM10010315_02350</name>
</gene>
<evidence type="ECO:0008006" key="3">
    <source>
        <dbReference type="Google" id="ProtNLM"/>
    </source>
</evidence>
<sequence length="133" mass="14679">MTLLVYAYLTDPLGRLLLLMTGDRRDWVLPGGDVGPYESRLEAAAYHARRILHVAVKPLRSAAVTDDQHLIHCRPLTPRGVASITLPPRPSGKPHPAYLDYAFAPLTALPPRMRAGHRHLVTAALRPPLRVTS</sequence>
<keyword evidence="2" id="KW-1185">Reference proteome</keyword>
<protein>
    <recommendedName>
        <fullName evidence="3">NUDIX hydrolase</fullName>
    </recommendedName>
</protein>
<evidence type="ECO:0000313" key="2">
    <source>
        <dbReference type="Proteomes" id="UP001500886"/>
    </source>
</evidence>
<dbReference type="EMBL" id="BAAASL010000001">
    <property type="protein sequence ID" value="GAA2707566.1"/>
    <property type="molecule type" value="Genomic_DNA"/>
</dbReference>
<evidence type="ECO:0000313" key="1">
    <source>
        <dbReference type="EMBL" id="GAA2707566.1"/>
    </source>
</evidence>
<dbReference type="Proteomes" id="UP001500886">
    <property type="component" value="Unassembled WGS sequence"/>
</dbReference>
<dbReference type="SUPFAM" id="SSF55811">
    <property type="entry name" value="Nudix"/>
    <property type="match status" value="1"/>
</dbReference>
<name>A0ABP6G040_9ACTN</name>
<proteinExistence type="predicted"/>
<accession>A0ABP6G040</accession>
<reference evidence="2" key="1">
    <citation type="journal article" date="2019" name="Int. J. Syst. Evol. Microbiol.">
        <title>The Global Catalogue of Microorganisms (GCM) 10K type strain sequencing project: providing services to taxonomists for standard genome sequencing and annotation.</title>
        <authorList>
            <consortium name="The Broad Institute Genomics Platform"/>
            <consortium name="The Broad Institute Genome Sequencing Center for Infectious Disease"/>
            <person name="Wu L."/>
            <person name="Ma J."/>
        </authorList>
    </citation>
    <scope>NUCLEOTIDE SEQUENCE [LARGE SCALE GENOMIC DNA]</scope>
    <source>
        <strain evidence="2">JCM 4542</strain>
    </source>
</reference>
<comment type="caution">
    <text evidence="1">The sequence shown here is derived from an EMBL/GenBank/DDBJ whole genome shotgun (WGS) entry which is preliminary data.</text>
</comment>
<dbReference type="RefSeq" id="WP_344432676.1">
    <property type="nucleotide sequence ID" value="NZ_BAAASL010000001.1"/>
</dbReference>
<dbReference type="InterPro" id="IPR015797">
    <property type="entry name" value="NUDIX_hydrolase-like_dom_sf"/>
</dbReference>